<dbReference type="PANTHER" id="PTHR24067">
    <property type="entry name" value="UBIQUITIN-CONJUGATING ENZYME E2"/>
    <property type="match status" value="1"/>
</dbReference>
<evidence type="ECO:0000256" key="3">
    <source>
        <dbReference type="ARBA" id="ARBA00022840"/>
    </source>
</evidence>
<dbReference type="CDD" id="cd23812">
    <property type="entry name" value="UBCc_ScPEX4-like"/>
    <property type="match status" value="1"/>
</dbReference>
<dbReference type="RefSeq" id="XP_064766723.1">
    <property type="nucleotide sequence ID" value="XM_064913396.1"/>
</dbReference>
<gene>
    <name evidence="5" type="ORF">BZA70DRAFT_283189</name>
</gene>
<evidence type="ECO:0000259" key="4">
    <source>
        <dbReference type="PROSITE" id="PS50127"/>
    </source>
</evidence>
<dbReference type="InterPro" id="IPR016135">
    <property type="entry name" value="UBQ-conjugating_enzyme/RWD"/>
</dbReference>
<dbReference type="Pfam" id="PF00179">
    <property type="entry name" value="UQ_con"/>
    <property type="match status" value="1"/>
</dbReference>
<evidence type="ECO:0000313" key="6">
    <source>
        <dbReference type="Proteomes" id="UP001498771"/>
    </source>
</evidence>
<sequence length="158" mass="17664">MSLASTRRLLKEFRAAQKSSSDSEEELVRIRPVSENDLLHWVGYIRGSKGTLYEGGRWNIDIQVPKTYPLHPPEIKFITPICHPNVNWKDGLVCLDILKGQWTAAWTLQSACMAILVLLSDPEPNSPLNVDIANLVRSGDEEAAASLVHYFTAKYAST</sequence>
<evidence type="ECO:0000256" key="1">
    <source>
        <dbReference type="ARBA" id="ARBA00022741"/>
    </source>
</evidence>
<dbReference type="InterPro" id="IPR050113">
    <property type="entry name" value="Ub_conjugating_enzyme"/>
</dbReference>
<dbReference type="PROSITE" id="PS50127">
    <property type="entry name" value="UBC_2"/>
    <property type="match status" value="1"/>
</dbReference>
<keyword evidence="1" id="KW-0547">Nucleotide-binding</keyword>
<protein>
    <submittedName>
        <fullName evidence="5">Ubiquitin-conjugating enzyme/RWD-like protein</fullName>
    </submittedName>
</protein>
<organism evidence="5 6">
    <name type="scientific">Myxozyma melibiosi</name>
    <dbReference type="NCBI Taxonomy" id="54550"/>
    <lineage>
        <taxon>Eukaryota</taxon>
        <taxon>Fungi</taxon>
        <taxon>Dikarya</taxon>
        <taxon>Ascomycota</taxon>
        <taxon>Saccharomycotina</taxon>
        <taxon>Lipomycetes</taxon>
        <taxon>Lipomycetales</taxon>
        <taxon>Lipomycetaceae</taxon>
        <taxon>Myxozyma</taxon>
    </lineage>
</organism>
<keyword evidence="2" id="KW-0833">Ubl conjugation pathway</keyword>
<feature type="domain" description="UBC core" evidence="4">
    <location>
        <begin position="4"/>
        <end position="157"/>
    </location>
</feature>
<dbReference type="SUPFAM" id="SSF54495">
    <property type="entry name" value="UBC-like"/>
    <property type="match status" value="1"/>
</dbReference>
<keyword evidence="3" id="KW-0067">ATP-binding</keyword>
<comment type="caution">
    <text evidence="5">The sequence shown here is derived from an EMBL/GenBank/DDBJ whole genome shotgun (WGS) entry which is preliminary data.</text>
</comment>
<evidence type="ECO:0000313" key="5">
    <source>
        <dbReference type="EMBL" id="KAK7203690.1"/>
    </source>
</evidence>
<dbReference type="GeneID" id="90038908"/>
<proteinExistence type="predicted"/>
<dbReference type="EMBL" id="JBBJBU010000011">
    <property type="protein sequence ID" value="KAK7203690.1"/>
    <property type="molecule type" value="Genomic_DNA"/>
</dbReference>
<dbReference type="InterPro" id="IPR000608">
    <property type="entry name" value="UBC"/>
</dbReference>
<accession>A0ABR1F1L0</accession>
<dbReference type="SMART" id="SM00212">
    <property type="entry name" value="UBCc"/>
    <property type="match status" value="1"/>
</dbReference>
<keyword evidence="6" id="KW-1185">Reference proteome</keyword>
<dbReference type="Gene3D" id="3.10.110.10">
    <property type="entry name" value="Ubiquitin Conjugating Enzyme"/>
    <property type="match status" value="1"/>
</dbReference>
<evidence type="ECO:0000256" key="2">
    <source>
        <dbReference type="ARBA" id="ARBA00022786"/>
    </source>
</evidence>
<reference evidence="5 6" key="1">
    <citation type="submission" date="2024-03" db="EMBL/GenBank/DDBJ databases">
        <title>Genome-scale model development and genomic sequencing of the oleaginous clade Lipomyces.</title>
        <authorList>
            <consortium name="Lawrence Berkeley National Laboratory"/>
            <person name="Czajka J.J."/>
            <person name="Han Y."/>
            <person name="Kim J."/>
            <person name="Mondo S.J."/>
            <person name="Hofstad B.A."/>
            <person name="Robles A."/>
            <person name="Haridas S."/>
            <person name="Riley R."/>
            <person name="LaButti K."/>
            <person name="Pangilinan J."/>
            <person name="Andreopoulos W."/>
            <person name="Lipzen A."/>
            <person name="Yan J."/>
            <person name="Wang M."/>
            <person name="Ng V."/>
            <person name="Grigoriev I.V."/>
            <person name="Spatafora J.W."/>
            <person name="Magnuson J.K."/>
            <person name="Baker S.E."/>
            <person name="Pomraning K.R."/>
        </authorList>
    </citation>
    <scope>NUCLEOTIDE SEQUENCE [LARGE SCALE GENOMIC DNA]</scope>
    <source>
        <strain evidence="5 6">Phaff 52-87</strain>
    </source>
</reference>
<dbReference type="Proteomes" id="UP001498771">
    <property type="component" value="Unassembled WGS sequence"/>
</dbReference>
<name>A0ABR1F1L0_9ASCO</name>